<keyword evidence="3" id="KW-1185">Reference proteome</keyword>
<feature type="compositionally biased region" description="Basic residues" evidence="1">
    <location>
        <begin position="183"/>
        <end position="193"/>
    </location>
</feature>
<reference evidence="2" key="1">
    <citation type="journal article" date="2022" name="Int. J. Mol. Sci.">
        <title>Draft Genome of Tanacetum Coccineum: Genomic Comparison of Closely Related Tanacetum-Family Plants.</title>
        <authorList>
            <person name="Yamashiro T."/>
            <person name="Shiraishi A."/>
            <person name="Nakayama K."/>
            <person name="Satake H."/>
        </authorList>
    </citation>
    <scope>NUCLEOTIDE SEQUENCE</scope>
</reference>
<evidence type="ECO:0000256" key="1">
    <source>
        <dbReference type="SAM" id="MobiDB-lite"/>
    </source>
</evidence>
<evidence type="ECO:0000313" key="3">
    <source>
        <dbReference type="Proteomes" id="UP001151760"/>
    </source>
</evidence>
<comment type="caution">
    <text evidence="2">The sequence shown here is derived from an EMBL/GenBank/DDBJ whole genome shotgun (WGS) entry which is preliminary data.</text>
</comment>
<feature type="region of interest" description="Disordered" evidence="1">
    <location>
        <begin position="132"/>
        <end position="158"/>
    </location>
</feature>
<dbReference type="Proteomes" id="UP001151760">
    <property type="component" value="Unassembled WGS sequence"/>
</dbReference>
<gene>
    <name evidence="2" type="ORF">Tco_0726947</name>
</gene>
<feature type="region of interest" description="Disordered" evidence="1">
    <location>
        <begin position="183"/>
        <end position="217"/>
    </location>
</feature>
<feature type="compositionally biased region" description="Polar residues" evidence="1">
    <location>
        <begin position="195"/>
        <end position="208"/>
    </location>
</feature>
<protein>
    <submittedName>
        <fullName evidence="2">Uncharacterized protein</fullName>
    </submittedName>
</protein>
<dbReference type="EMBL" id="BQNB010010420">
    <property type="protein sequence ID" value="GJS77066.1"/>
    <property type="molecule type" value="Genomic_DNA"/>
</dbReference>
<organism evidence="2 3">
    <name type="scientific">Tanacetum coccineum</name>
    <dbReference type="NCBI Taxonomy" id="301880"/>
    <lineage>
        <taxon>Eukaryota</taxon>
        <taxon>Viridiplantae</taxon>
        <taxon>Streptophyta</taxon>
        <taxon>Embryophyta</taxon>
        <taxon>Tracheophyta</taxon>
        <taxon>Spermatophyta</taxon>
        <taxon>Magnoliopsida</taxon>
        <taxon>eudicotyledons</taxon>
        <taxon>Gunneridae</taxon>
        <taxon>Pentapetalae</taxon>
        <taxon>asterids</taxon>
        <taxon>campanulids</taxon>
        <taxon>Asterales</taxon>
        <taxon>Asteraceae</taxon>
        <taxon>Asteroideae</taxon>
        <taxon>Anthemideae</taxon>
        <taxon>Anthemidinae</taxon>
        <taxon>Tanacetum</taxon>
    </lineage>
</organism>
<evidence type="ECO:0000313" key="2">
    <source>
        <dbReference type="EMBL" id="GJS77066.1"/>
    </source>
</evidence>
<reference evidence="2" key="2">
    <citation type="submission" date="2022-01" db="EMBL/GenBank/DDBJ databases">
        <authorList>
            <person name="Yamashiro T."/>
            <person name="Shiraishi A."/>
            <person name="Satake H."/>
            <person name="Nakayama K."/>
        </authorList>
    </citation>
    <scope>NUCLEOTIDE SEQUENCE</scope>
</reference>
<sequence length="265" mass="28801">MPVRSSMWVKKLFRVKKVANENDESGKNTAWVASEYIVSKSGIGCMPRRGSKKVVHTDIILGMDGPDGPSNANYVDQLSGTKAYNSQAHVKTHVVNDNFINLVKVSDENNKVHGVIDGEADDEIKNNEIGNKEDKVDNCDMNGSSAGKQGSRVMKANAVSSGKDDEKGCCGKKYRRRSFKLAKAGTRRKRRHSSSNDLGCNRNSLNGDTNEKGGGSVKTNVMGPTCYVSEGRLKKVGEQIGVVWNDMEETKISCVAVADIVTKGQ</sequence>
<accession>A0ABQ4YI33</accession>
<name>A0ABQ4YI33_9ASTR</name>
<proteinExistence type="predicted"/>